<evidence type="ECO:0000313" key="1">
    <source>
        <dbReference type="EMBL" id="EMI22486.1"/>
    </source>
</evidence>
<proteinExistence type="predicted"/>
<accession>M5RTG0</accession>
<dbReference type="Pfam" id="PF13481">
    <property type="entry name" value="AAA_25"/>
    <property type="match status" value="1"/>
</dbReference>
<dbReference type="Gene3D" id="3.40.50.300">
    <property type="entry name" value="P-loop containing nucleotide triphosphate hydrolases"/>
    <property type="match status" value="1"/>
</dbReference>
<dbReference type="SUPFAM" id="SSF52540">
    <property type="entry name" value="P-loop containing nucleoside triphosphate hydrolases"/>
    <property type="match status" value="1"/>
</dbReference>
<dbReference type="Proteomes" id="UP000011991">
    <property type="component" value="Unassembled WGS sequence"/>
</dbReference>
<reference evidence="1 2" key="1">
    <citation type="journal article" date="2013" name="Mar. Genomics">
        <title>Expression of sulfatases in Rhodopirellula baltica and the diversity of sulfatases in the genus Rhodopirellula.</title>
        <authorList>
            <person name="Wegner C.E."/>
            <person name="Richter-Heitmann T."/>
            <person name="Klindworth A."/>
            <person name="Klockow C."/>
            <person name="Richter M."/>
            <person name="Achstetter T."/>
            <person name="Glockner F.O."/>
            <person name="Harder J."/>
        </authorList>
    </citation>
    <scope>NUCLEOTIDE SEQUENCE [LARGE SCALE GENOMIC DNA]</scope>
    <source>
        <strain evidence="1 2">SM1</strain>
    </source>
</reference>
<dbReference type="InterPro" id="IPR027417">
    <property type="entry name" value="P-loop_NTPase"/>
</dbReference>
<sequence>MLTAEDDPADTIKPRLRVQGANLSKCHILGGMYDPDDEDDTADRFVSLSNVGVIEEAIQDIGDVKLLIIDPIGSYLGSGTDSHRDNEVRGKLAPIAALADQYGVAVLIVSHSRKAAATTADDLVMGSRAFTGVCRSVWHLMVDPKNEDRRLLLSGKSNLAKKSTGLAFRIEGDPVGAIAWEPDPV</sequence>
<evidence type="ECO:0000313" key="2">
    <source>
        <dbReference type="Proteomes" id="UP000011991"/>
    </source>
</evidence>
<feature type="non-terminal residue" evidence="1">
    <location>
        <position position="185"/>
    </location>
</feature>
<name>M5RTG0_9BACT</name>
<organism evidence="1 2">
    <name type="scientific">Rhodopirellula maiorica SM1</name>
    <dbReference type="NCBI Taxonomy" id="1265738"/>
    <lineage>
        <taxon>Bacteria</taxon>
        <taxon>Pseudomonadati</taxon>
        <taxon>Planctomycetota</taxon>
        <taxon>Planctomycetia</taxon>
        <taxon>Pirellulales</taxon>
        <taxon>Pirellulaceae</taxon>
        <taxon>Novipirellula</taxon>
    </lineage>
</organism>
<comment type="caution">
    <text evidence="1">The sequence shown here is derived from an EMBL/GenBank/DDBJ whole genome shotgun (WGS) entry which is preliminary data.</text>
</comment>
<keyword evidence="2" id="KW-1185">Reference proteome</keyword>
<dbReference type="AlphaFoldDB" id="M5RTG0"/>
<gene>
    <name evidence="1" type="ORF">RMSM_00585</name>
</gene>
<protein>
    <submittedName>
        <fullName evidence="1">Uncharacterized protein</fullName>
    </submittedName>
</protein>
<dbReference type="EMBL" id="ANOG01000089">
    <property type="protein sequence ID" value="EMI22486.1"/>
    <property type="molecule type" value="Genomic_DNA"/>
</dbReference>